<accession>A0ABR6NAR1</accession>
<protein>
    <submittedName>
        <fullName evidence="3">Salt-induced outer membrane protein</fullName>
    </submittedName>
</protein>
<proteinExistence type="predicted"/>
<feature type="signal peptide" evidence="2">
    <location>
        <begin position="1"/>
        <end position="23"/>
    </location>
</feature>
<dbReference type="RefSeq" id="WP_184149407.1">
    <property type="nucleotide sequence ID" value="NZ_JACHKA010000001.1"/>
</dbReference>
<dbReference type="InterPro" id="IPR007433">
    <property type="entry name" value="DUF481"/>
</dbReference>
<evidence type="ECO:0000256" key="1">
    <source>
        <dbReference type="SAM" id="MobiDB-lite"/>
    </source>
</evidence>
<organism evidence="3 4">
    <name type="scientific">Sphingobium lignivorans</name>
    <dbReference type="NCBI Taxonomy" id="2735886"/>
    <lineage>
        <taxon>Bacteria</taxon>
        <taxon>Pseudomonadati</taxon>
        <taxon>Pseudomonadota</taxon>
        <taxon>Alphaproteobacteria</taxon>
        <taxon>Sphingomonadales</taxon>
        <taxon>Sphingomonadaceae</taxon>
        <taxon>Sphingobium</taxon>
    </lineage>
</organism>
<evidence type="ECO:0000313" key="4">
    <source>
        <dbReference type="Proteomes" id="UP001138540"/>
    </source>
</evidence>
<dbReference type="Proteomes" id="UP001138540">
    <property type="component" value="Unassembled WGS sequence"/>
</dbReference>
<gene>
    <name evidence="3" type="ORF">HNP60_000346</name>
</gene>
<evidence type="ECO:0000313" key="3">
    <source>
        <dbReference type="EMBL" id="MBB5984372.1"/>
    </source>
</evidence>
<dbReference type="EMBL" id="JACHKA010000001">
    <property type="protein sequence ID" value="MBB5984372.1"/>
    <property type="molecule type" value="Genomic_DNA"/>
</dbReference>
<evidence type="ECO:0000256" key="2">
    <source>
        <dbReference type="SAM" id="SignalP"/>
    </source>
</evidence>
<comment type="caution">
    <text evidence="3">The sequence shown here is derived from an EMBL/GenBank/DDBJ whole genome shotgun (WGS) entry which is preliminary data.</text>
</comment>
<feature type="region of interest" description="Disordered" evidence="1">
    <location>
        <begin position="90"/>
        <end position="110"/>
    </location>
</feature>
<feature type="compositionally biased region" description="Polar residues" evidence="1">
    <location>
        <begin position="99"/>
        <end position="110"/>
    </location>
</feature>
<feature type="chain" id="PRO_5045360739" evidence="2">
    <location>
        <begin position="24"/>
        <end position="300"/>
    </location>
</feature>
<keyword evidence="4" id="KW-1185">Reference proteome</keyword>
<dbReference type="Pfam" id="PF04338">
    <property type="entry name" value="DUF481"/>
    <property type="match status" value="1"/>
</dbReference>
<keyword evidence="2" id="KW-0732">Signal</keyword>
<reference evidence="3 4" key="1">
    <citation type="submission" date="2020-08" db="EMBL/GenBank/DDBJ databases">
        <title>Exploring microbial biodiversity for novel pathways involved in the catabolism of aromatic compounds derived from lignin.</title>
        <authorList>
            <person name="Elkins J."/>
        </authorList>
    </citation>
    <scope>NUCLEOTIDE SEQUENCE [LARGE SCALE GENOMIC DNA]</scope>
    <source>
        <strain evidence="3 4">B1D3A</strain>
    </source>
</reference>
<sequence length="300" mass="32471">MTLPVRAITLIVLLASVGVPARAELPAPVRAMLDAAIASGNESDIASVAKVAKVANPTDAKEIDAMVASHRQAVKRAELAHKREAGTFEDWHGNGELGGSTTTGNTRSAGLSAGLTLTKTGIKWRHRVRATTDYQRNDGATTRNQWMASYEPNFQLRDSFYLFGLAMYEKDRFQGFSDRTTVSGGFGYRAVETDDLKIDIKGGPAWRGTHWLDDPATNELEGLAGTDLVWRLTSRIEISDNAQAIWGADNSTYSNTAAFTAKLNGSLSGRFSYAVRHETNPPPGSVATDTITRATLVYGF</sequence>
<name>A0ABR6NAR1_9SPHN</name>